<dbReference type="GO" id="GO:0008239">
    <property type="term" value="F:dipeptidyl-peptidase activity"/>
    <property type="evidence" value="ECO:0007669"/>
    <property type="project" value="TreeGrafter"/>
</dbReference>
<dbReference type="OrthoDB" id="1735038at2759"/>
<sequence length="538" mass="59580">MAFRNLSCLSLIALSAIVSSSWAVRLGRRPGVRTLESLDISHEVQHKATGATLPPLDTIYTFDQLIDHENPSLGTFKQRFWFSYQYYEPAGGPIVLFNPGEEDASRLFGCLTNQYMTGYIAEAFHGAVIVLEHRFFGESNPYPDLSVKSFRVHTIQQAIDDHEYFAKNVKLPMPGGDQLGPEKAPWVLVGGSYSGALTSYTMASKPGLFYAGYASSAVVQAIADYWAYYEPIREFLPANCSADIQAVIAFVDQVLTSGNADEIQDLKDRFGLGDVTHDDDFAHARTCPLILFRTGPVVEVYGAWQNASVTTPGGGASDICDALEVDRASGKLAGPEGWGLDHALAAWGAYYNETLPPFTTDFAVPDIRLCFDTYDTQNPAYTSVTVNNWVRSWDWLLCTQFGWWQVGAPASQPSIISRLVDRQWYERQCVYMFPEAFSSPPVVFLDALRVNQQYGGWNTTTERLIFVNGLRDPWREATVAADGATSPGWDMQPHLLGDGYHISDLFLSEGVASPAINATQRQALEYLAAWLSDWQPSA</sequence>
<keyword evidence="3 6" id="KW-0732">Signal</keyword>
<proteinExistence type="inferred from homology"/>
<evidence type="ECO:0000256" key="5">
    <source>
        <dbReference type="ARBA" id="ARBA00023180"/>
    </source>
</evidence>
<keyword evidence="8" id="KW-1185">Reference proteome</keyword>
<evidence type="ECO:0000256" key="2">
    <source>
        <dbReference type="ARBA" id="ARBA00022670"/>
    </source>
</evidence>
<dbReference type="AlphaFoldDB" id="A0A1Y2IMS7"/>
<dbReference type="PANTHER" id="PTHR11010">
    <property type="entry name" value="PROTEASE S28 PRO-X CARBOXYPEPTIDASE-RELATED"/>
    <property type="match status" value="1"/>
</dbReference>
<feature type="signal peptide" evidence="6">
    <location>
        <begin position="1"/>
        <end position="23"/>
    </location>
</feature>
<accession>A0A1Y2IMS7</accession>
<evidence type="ECO:0000256" key="3">
    <source>
        <dbReference type="ARBA" id="ARBA00022729"/>
    </source>
</evidence>
<gene>
    <name evidence="7" type="ORF">PYCCODRAFT_1368557</name>
</gene>
<evidence type="ECO:0000313" key="8">
    <source>
        <dbReference type="Proteomes" id="UP000193067"/>
    </source>
</evidence>
<protein>
    <submittedName>
        <fullName evidence="7">Peptidase S28</fullName>
    </submittedName>
</protein>
<dbReference type="Gene3D" id="3.40.50.1820">
    <property type="entry name" value="alpha/beta hydrolase"/>
    <property type="match status" value="2"/>
</dbReference>
<evidence type="ECO:0000256" key="6">
    <source>
        <dbReference type="SAM" id="SignalP"/>
    </source>
</evidence>
<dbReference type="PANTHER" id="PTHR11010:SF23">
    <property type="entry name" value="SERINE PEPTIDASE"/>
    <property type="match status" value="1"/>
</dbReference>
<name>A0A1Y2IMS7_TRAC3</name>
<keyword evidence="2" id="KW-0645">Protease</keyword>
<organism evidence="7 8">
    <name type="scientific">Trametes coccinea (strain BRFM310)</name>
    <name type="common">Pycnoporus coccineus</name>
    <dbReference type="NCBI Taxonomy" id="1353009"/>
    <lineage>
        <taxon>Eukaryota</taxon>
        <taxon>Fungi</taxon>
        <taxon>Dikarya</taxon>
        <taxon>Basidiomycota</taxon>
        <taxon>Agaricomycotina</taxon>
        <taxon>Agaricomycetes</taxon>
        <taxon>Polyporales</taxon>
        <taxon>Polyporaceae</taxon>
        <taxon>Trametes</taxon>
    </lineage>
</organism>
<evidence type="ECO:0000256" key="1">
    <source>
        <dbReference type="ARBA" id="ARBA00011079"/>
    </source>
</evidence>
<dbReference type="GO" id="GO:0070008">
    <property type="term" value="F:serine-type exopeptidase activity"/>
    <property type="evidence" value="ECO:0007669"/>
    <property type="project" value="InterPro"/>
</dbReference>
<keyword evidence="5" id="KW-0325">Glycoprotein</keyword>
<dbReference type="Proteomes" id="UP000193067">
    <property type="component" value="Unassembled WGS sequence"/>
</dbReference>
<dbReference type="SUPFAM" id="SSF53474">
    <property type="entry name" value="alpha/beta-Hydrolases"/>
    <property type="match status" value="1"/>
</dbReference>
<dbReference type="Pfam" id="PF05577">
    <property type="entry name" value="Peptidase_S28"/>
    <property type="match status" value="1"/>
</dbReference>
<dbReference type="InterPro" id="IPR008758">
    <property type="entry name" value="Peptidase_S28"/>
</dbReference>
<feature type="chain" id="PRO_5013005676" evidence="6">
    <location>
        <begin position="24"/>
        <end position="538"/>
    </location>
</feature>
<dbReference type="EMBL" id="KZ084108">
    <property type="protein sequence ID" value="OSD01944.1"/>
    <property type="molecule type" value="Genomic_DNA"/>
</dbReference>
<evidence type="ECO:0000256" key="4">
    <source>
        <dbReference type="ARBA" id="ARBA00022801"/>
    </source>
</evidence>
<reference evidence="7 8" key="1">
    <citation type="journal article" date="2015" name="Biotechnol. Biofuels">
        <title>Enhanced degradation of softwood versus hardwood by the white-rot fungus Pycnoporus coccineus.</title>
        <authorList>
            <person name="Couturier M."/>
            <person name="Navarro D."/>
            <person name="Chevret D."/>
            <person name="Henrissat B."/>
            <person name="Piumi F."/>
            <person name="Ruiz-Duenas F.J."/>
            <person name="Martinez A.T."/>
            <person name="Grigoriev I.V."/>
            <person name="Riley R."/>
            <person name="Lipzen A."/>
            <person name="Berrin J.G."/>
            <person name="Master E.R."/>
            <person name="Rosso M.N."/>
        </authorList>
    </citation>
    <scope>NUCLEOTIDE SEQUENCE [LARGE SCALE GENOMIC DNA]</scope>
    <source>
        <strain evidence="7 8">BRFM310</strain>
    </source>
</reference>
<evidence type="ECO:0000313" key="7">
    <source>
        <dbReference type="EMBL" id="OSD01944.1"/>
    </source>
</evidence>
<dbReference type="InterPro" id="IPR029058">
    <property type="entry name" value="AB_hydrolase_fold"/>
</dbReference>
<keyword evidence="4" id="KW-0378">Hydrolase</keyword>
<comment type="similarity">
    <text evidence="1">Belongs to the peptidase S28 family.</text>
</comment>
<dbReference type="GO" id="GO:0006508">
    <property type="term" value="P:proteolysis"/>
    <property type="evidence" value="ECO:0007669"/>
    <property type="project" value="UniProtKB-KW"/>
</dbReference>